<dbReference type="InterPro" id="IPR019196">
    <property type="entry name" value="ABC_transp_unknown"/>
</dbReference>
<evidence type="ECO:0000259" key="3">
    <source>
        <dbReference type="Pfam" id="PF23357"/>
    </source>
</evidence>
<comment type="caution">
    <text evidence="4">The sequence shown here is derived from an EMBL/GenBank/DDBJ whole genome shotgun (WGS) entry which is preliminary data.</text>
</comment>
<dbReference type="Pfam" id="PF09822">
    <property type="entry name" value="ABC_transp_aux"/>
    <property type="match status" value="1"/>
</dbReference>
<keyword evidence="5" id="KW-1185">Reference proteome</keyword>
<feature type="domain" description="DUF7088" evidence="3">
    <location>
        <begin position="36"/>
        <end position="141"/>
    </location>
</feature>
<dbReference type="RefSeq" id="WP_224453878.1">
    <property type="nucleotide sequence ID" value="NZ_BAAAGG010000005.1"/>
</dbReference>
<dbReference type="NCBIfam" id="TIGR03521">
    <property type="entry name" value="GldG"/>
    <property type="match status" value="1"/>
</dbReference>
<dbReference type="InterPro" id="IPR019863">
    <property type="entry name" value="Motility-assoc_ABC-rel_GldG"/>
</dbReference>
<evidence type="ECO:0000313" key="4">
    <source>
        <dbReference type="EMBL" id="GAA0757283.1"/>
    </source>
</evidence>
<proteinExistence type="predicted"/>
<dbReference type="Pfam" id="PF23357">
    <property type="entry name" value="DUF7088"/>
    <property type="match status" value="1"/>
</dbReference>
<dbReference type="EMBL" id="BAAAGG010000005">
    <property type="protein sequence ID" value="GAA0757283.1"/>
    <property type="molecule type" value="Genomic_DNA"/>
</dbReference>
<name>A0ABP3VJR6_9FLAO</name>
<feature type="transmembrane region" description="Helical" evidence="1">
    <location>
        <begin position="525"/>
        <end position="549"/>
    </location>
</feature>
<evidence type="ECO:0000313" key="5">
    <source>
        <dbReference type="Proteomes" id="UP001500185"/>
    </source>
</evidence>
<sequence length="557" mass="63538">MKARPMLKKALGILVVIVLLNVLASQFFTRVDFTSDQKYTLSKPTIELIESIESPILIQVFLTGDLPSEFKRLQTETRYILEELRAYNSNIKYEFIDPLDSNLEAMEVANLFYEKGMPPESLNIRENGKLTERVIFPWAVANYKNQQSSIQLLQKTLSQSNSELVQKSIENLEYGFIDAATKLTRERSKKVAILKGQGELEDKYLSDFLTTLKEYYLIAPFTLDSVESNPQRTVDQLKTYDLIIDAKATQPFSEEKNYAIDQYLMSGGKALWLTEHVNVEKDSLYRASKSALALPRNLNLYNLFFKYGIRINPQLINDLYSAPIVLASGSGNSTQLSRFPWFYDPLGNIANKHPITSNLNPVKFEFANPIDTLKSGLKKTILLESSELSKKIGVPFEINLNEINEDPNPELYTSGRFPMAVMVEGEFSSAFQAKLKPFQLSKPLDKSPITEQVFISDGDVIKNQIQSGKPLELGFDRYSGITYGNKTFLLNTVNFLLGDKDLVNTRNKSIRLDEMNLDKLETDKLTWQIFNIAAPLLSIFAFGALFHYWRKRKYSRN</sequence>
<keyword evidence="1" id="KW-1133">Transmembrane helix</keyword>
<dbReference type="InterPro" id="IPR055396">
    <property type="entry name" value="DUF7088"/>
</dbReference>
<organism evidence="4 5">
    <name type="scientific">Psychroflexus lacisalsi</name>
    <dbReference type="NCBI Taxonomy" id="503928"/>
    <lineage>
        <taxon>Bacteria</taxon>
        <taxon>Pseudomonadati</taxon>
        <taxon>Bacteroidota</taxon>
        <taxon>Flavobacteriia</taxon>
        <taxon>Flavobacteriales</taxon>
        <taxon>Flavobacteriaceae</taxon>
        <taxon>Psychroflexus</taxon>
    </lineage>
</organism>
<gene>
    <name evidence="4" type="primary">gldG</name>
    <name evidence="4" type="ORF">GCM10009433_13370</name>
</gene>
<keyword evidence="1" id="KW-0812">Transmembrane</keyword>
<protein>
    <submittedName>
        <fullName evidence="4">Gliding motility-associated ABC transporter substrate-binding protein GldG</fullName>
    </submittedName>
</protein>
<dbReference type="Proteomes" id="UP001500185">
    <property type="component" value="Unassembled WGS sequence"/>
</dbReference>
<keyword evidence="1" id="KW-0472">Membrane</keyword>
<accession>A0ABP3VJR6</accession>
<evidence type="ECO:0000259" key="2">
    <source>
        <dbReference type="Pfam" id="PF09822"/>
    </source>
</evidence>
<evidence type="ECO:0000256" key="1">
    <source>
        <dbReference type="SAM" id="Phobius"/>
    </source>
</evidence>
<reference evidence="5" key="1">
    <citation type="journal article" date="2019" name="Int. J. Syst. Evol. Microbiol.">
        <title>The Global Catalogue of Microorganisms (GCM) 10K type strain sequencing project: providing services to taxonomists for standard genome sequencing and annotation.</title>
        <authorList>
            <consortium name="The Broad Institute Genomics Platform"/>
            <consortium name="The Broad Institute Genome Sequencing Center for Infectious Disease"/>
            <person name="Wu L."/>
            <person name="Ma J."/>
        </authorList>
    </citation>
    <scope>NUCLEOTIDE SEQUENCE [LARGE SCALE GENOMIC DNA]</scope>
    <source>
        <strain evidence="5">JCM 16231</strain>
    </source>
</reference>
<feature type="domain" description="ABC-type uncharacterised transport system" evidence="2">
    <location>
        <begin position="189"/>
        <end position="491"/>
    </location>
</feature>